<accession>A0ABR7I956</accession>
<keyword evidence="3" id="KW-1185">Reference proteome</keyword>
<organism evidence="2 3">
    <name type="scientific">Roseburia yibonii</name>
    <dbReference type="NCBI Taxonomy" id="2763063"/>
    <lineage>
        <taxon>Bacteria</taxon>
        <taxon>Bacillati</taxon>
        <taxon>Bacillota</taxon>
        <taxon>Clostridia</taxon>
        <taxon>Lachnospirales</taxon>
        <taxon>Lachnospiraceae</taxon>
        <taxon>Roseburia</taxon>
    </lineage>
</organism>
<evidence type="ECO:0000313" key="3">
    <source>
        <dbReference type="Proteomes" id="UP000621540"/>
    </source>
</evidence>
<reference evidence="2 3" key="1">
    <citation type="submission" date="2020-08" db="EMBL/GenBank/DDBJ databases">
        <title>Genome public.</title>
        <authorList>
            <person name="Liu C."/>
            <person name="Sun Q."/>
        </authorList>
    </citation>
    <scope>NUCLEOTIDE SEQUENCE [LARGE SCALE GENOMIC DNA]</scope>
    <source>
        <strain evidence="2 3">BX0805</strain>
    </source>
</reference>
<dbReference type="Proteomes" id="UP000621540">
    <property type="component" value="Unassembled WGS sequence"/>
</dbReference>
<evidence type="ECO:0000259" key="1">
    <source>
        <dbReference type="Pfam" id="PF07179"/>
    </source>
</evidence>
<protein>
    <submittedName>
        <fullName evidence="2">SseB family protein</fullName>
    </submittedName>
</protein>
<sequence length="321" mass="36658">MDHTNAAKMPDNTKLEEVLEAYAKEQNKDNLSAVLNGLRYAHLFVPAVFPEGTDLTFLKEAKQGERIAIPQGITPLPSILKNNKEEQYLPLYTRKEEIPKDQKFHTILEVTFRGSYMTVLKEGSKLEGLALNPFHENVLVKKALLEKLKAQDDKMLENKKVVKLNAAQYHALVRRNMELKTIPHMLFTDGDKFTRDLCEGKEAFVCELYRSAFPKEPGAPYETSDFDFMALNVREDLLLIRVDLPEKGLVPGLCHRVYLAWNEQAKKAYYFTIEQTPKKEERAMGRVDESGKRIDCGAAPVEGAEIQRILDLIDEEKTETN</sequence>
<proteinExistence type="predicted"/>
<evidence type="ECO:0000313" key="2">
    <source>
        <dbReference type="EMBL" id="MBC5753470.1"/>
    </source>
</evidence>
<name>A0ABR7I956_9FIRM</name>
<dbReference type="Pfam" id="PF07179">
    <property type="entry name" value="SseB"/>
    <property type="match status" value="1"/>
</dbReference>
<dbReference type="InterPro" id="IPR009839">
    <property type="entry name" value="SseB_N"/>
</dbReference>
<comment type="caution">
    <text evidence="2">The sequence shown here is derived from an EMBL/GenBank/DDBJ whole genome shotgun (WGS) entry which is preliminary data.</text>
</comment>
<gene>
    <name evidence="2" type="ORF">H8Z76_05415</name>
</gene>
<feature type="domain" description="SseB protein N-terminal" evidence="1">
    <location>
        <begin position="15"/>
        <end position="137"/>
    </location>
</feature>
<dbReference type="EMBL" id="JACOQH010000003">
    <property type="protein sequence ID" value="MBC5753470.1"/>
    <property type="molecule type" value="Genomic_DNA"/>
</dbReference>
<dbReference type="RefSeq" id="WP_147618235.1">
    <property type="nucleotide sequence ID" value="NZ_JACOQH010000003.1"/>
</dbReference>